<feature type="signal peptide" evidence="1">
    <location>
        <begin position="1"/>
        <end position="21"/>
    </location>
</feature>
<organism evidence="2">
    <name type="scientific">Candidatus Kentrum sp. TUN</name>
    <dbReference type="NCBI Taxonomy" id="2126343"/>
    <lineage>
        <taxon>Bacteria</taxon>
        <taxon>Pseudomonadati</taxon>
        <taxon>Pseudomonadota</taxon>
        <taxon>Gammaproteobacteria</taxon>
        <taxon>Candidatus Kentrum</taxon>
    </lineage>
</organism>
<keyword evidence="1" id="KW-0732">Signal</keyword>
<dbReference type="EMBL" id="CAADFX010000153">
    <property type="protein sequence ID" value="VFK61496.1"/>
    <property type="molecule type" value="Genomic_DNA"/>
</dbReference>
<name>A0A451A627_9GAMM</name>
<sequence>MTSPIRYTVIFVLLNMALLSACDSTTTRIKTHPDPEDRIKAMEQIIKDLKTQQEAEKINDKDKPYQFD</sequence>
<evidence type="ECO:0000256" key="1">
    <source>
        <dbReference type="SAM" id="SignalP"/>
    </source>
</evidence>
<accession>A0A451A627</accession>
<evidence type="ECO:0008006" key="3">
    <source>
        <dbReference type="Google" id="ProtNLM"/>
    </source>
</evidence>
<feature type="chain" id="PRO_5019057125" description="Lipoprotein" evidence="1">
    <location>
        <begin position="22"/>
        <end position="68"/>
    </location>
</feature>
<protein>
    <recommendedName>
        <fullName evidence="3">Lipoprotein</fullName>
    </recommendedName>
</protein>
<evidence type="ECO:0000313" key="2">
    <source>
        <dbReference type="EMBL" id="VFK61496.1"/>
    </source>
</evidence>
<reference evidence="2" key="1">
    <citation type="submission" date="2019-02" db="EMBL/GenBank/DDBJ databases">
        <authorList>
            <person name="Gruber-Vodicka R. H."/>
            <person name="Seah K. B. B."/>
        </authorList>
    </citation>
    <scope>NUCLEOTIDE SEQUENCE</scope>
    <source>
        <strain evidence="2">BECK_BY1</strain>
    </source>
</reference>
<proteinExistence type="predicted"/>
<gene>
    <name evidence="2" type="ORF">BECKTUN1418D_GA0071000_11533</name>
</gene>
<dbReference type="AlphaFoldDB" id="A0A451A627"/>
<dbReference type="PROSITE" id="PS51257">
    <property type="entry name" value="PROKAR_LIPOPROTEIN"/>
    <property type="match status" value="1"/>
</dbReference>